<dbReference type="PROSITE" id="PS51257">
    <property type="entry name" value="PROKAR_LIPOPROTEIN"/>
    <property type="match status" value="1"/>
</dbReference>
<dbReference type="EMBL" id="WBVQ01000001">
    <property type="protein sequence ID" value="KAB2817164.1"/>
    <property type="molecule type" value="Genomic_DNA"/>
</dbReference>
<evidence type="ECO:0000256" key="1">
    <source>
        <dbReference type="SAM" id="SignalP"/>
    </source>
</evidence>
<keyword evidence="3" id="KW-1185">Reference proteome</keyword>
<dbReference type="AlphaFoldDB" id="A0A6L3ZH25"/>
<evidence type="ECO:0008006" key="4">
    <source>
        <dbReference type="Google" id="ProtNLM"/>
    </source>
</evidence>
<keyword evidence="1" id="KW-0732">Signal</keyword>
<proteinExistence type="predicted"/>
<reference evidence="2 3" key="1">
    <citation type="submission" date="2019-10" db="EMBL/GenBank/DDBJ databases">
        <title>Genome sequence of Phaeocystidibacter marisrubri JCM30614 (type strain).</title>
        <authorList>
            <person name="Bowman J.P."/>
        </authorList>
    </citation>
    <scope>NUCLEOTIDE SEQUENCE [LARGE SCALE GENOMIC DNA]</scope>
    <source>
        <strain evidence="2 3">JCM 30614</strain>
    </source>
</reference>
<evidence type="ECO:0000313" key="2">
    <source>
        <dbReference type="EMBL" id="KAB2817164.1"/>
    </source>
</evidence>
<protein>
    <recommendedName>
        <fullName evidence="4">Omp28-related outer membrane protein</fullName>
    </recommendedName>
</protein>
<comment type="caution">
    <text evidence="2">The sequence shown here is derived from an EMBL/GenBank/DDBJ whole genome shotgun (WGS) entry which is preliminary data.</text>
</comment>
<gene>
    <name evidence="2" type="ORF">F8C82_01840</name>
</gene>
<feature type="signal peptide" evidence="1">
    <location>
        <begin position="1"/>
        <end position="22"/>
    </location>
</feature>
<accession>A0A6L3ZH25</accession>
<feature type="chain" id="PRO_5026893847" description="Omp28-related outer membrane protein" evidence="1">
    <location>
        <begin position="23"/>
        <end position="319"/>
    </location>
</feature>
<dbReference type="OrthoDB" id="9820309at2"/>
<organism evidence="2 3">
    <name type="scientific">Phaeocystidibacter marisrubri</name>
    <dbReference type="NCBI Taxonomy" id="1577780"/>
    <lineage>
        <taxon>Bacteria</taxon>
        <taxon>Pseudomonadati</taxon>
        <taxon>Bacteroidota</taxon>
        <taxon>Flavobacteriia</taxon>
        <taxon>Flavobacteriales</taxon>
        <taxon>Phaeocystidibacteraceae</taxon>
        <taxon>Phaeocystidibacter</taxon>
    </lineage>
</organism>
<dbReference type="RefSeq" id="WP_151691734.1">
    <property type="nucleotide sequence ID" value="NZ_BMGX01000002.1"/>
</dbReference>
<dbReference type="Proteomes" id="UP000484164">
    <property type="component" value="Unassembled WGS sequence"/>
</dbReference>
<evidence type="ECO:0000313" key="3">
    <source>
        <dbReference type="Proteomes" id="UP000484164"/>
    </source>
</evidence>
<name>A0A6L3ZH25_9FLAO</name>
<sequence>MKRLNWKLMFALPLAMATLASCDPDEDNGVDKSYPTENITLSKTQNVYVAELTAVDCGSCTPTREIMEVMKAQNPGRIVPISLHADTLYVEAADAVGAALGIDQSNPQLLFLNQVQVGVGVNPFEELNAMIEANLPPSIIVGHATKEVDSAWLVYPKVEFYTDLQGDYYIQSYILMSNIEAKPYGSIDLTQASGDPRISAGTNGAPTTWTADGGKVDSATFLFGPGDIYMHEDVLLAAGVNDTNVYGIPLSTISPLGAKYFIGDVFGTKYTPMEIVIPKPDFDMPAYLNADLKVVTIIWEKFAGSPDVYAYINGYYSEF</sequence>